<dbReference type="InterPro" id="IPR006249">
    <property type="entry name" value="Aconitase/IRP2"/>
</dbReference>
<keyword evidence="16" id="KW-1185">Reference proteome</keyword>
<comment type="function">
    <text evidence="11">Catalyzes the isomerization of citrate to isocitrate via cis-aconitate.</text>
</comment>
<dbReference type="GeneID" id="24314301"/>
<dbReference type="CDD" id="cd01580">
    <property type="entry name" value="AcnA_IRP_Swivel"/>
    <property type="match status" value="1"/>
</dbReference>
<dbReference type="FunFam" id="3.30.499.10:FF:000002">
    <property type="entry name" value="Aconitate hydratase"/>
    <property type="match status" value="1"/>
</dbReference>
<dbReference type="eggNOG" id="COG1048">
    <property type="taxonomic scope" value="Bacteria"/>
</dbReference>
<dbReference type="STRING" id="680198.SCAB_21101"/>
<dbReference type="AlphaFoldDB" id="C9YVY6"/>
<reference evidence="15 16" key="1">
    <citation type="journal article" date="2010" name="Mol. Plant Microbe Interact.">
        <title>Streptomyces scabies 87-22 contains a coronafacic acid-like biosynthetic cluster that contributes to plant-microbe interactions.</title>
        <authorList>
            <person name="Bignell D.R."/>
            <person name="Seipke R.F."/>
            <person name="Huguet-Tapia J.C."/>
            <person name="Chambers A.H."/>
            <person name="Parry R.J."/>
            <person name="Loria R."/>
        </authorList>
    </citation>
    <scope>NUCLEOTIDE SEQUENCE [LARGE SCALE GENOMIC DNA]</scope>
    <source>
        <strain evidence="15 16">87.22</strain>
    </source>
</reference>
<keyword evidence="6" id="KW-0694">RNA-binding</keyword>
<dbReference type="NCBIfam" id="NF009520">
    <property type="entry name" value="PRK12881.1"/>
    <property type="match status" value="1"/>
</dbReference>
<protein>
    <recommendedName>
        <fullName evidence="11">Aconitate hydratase</fullName>
        <shortName evidence="11">Aconitase</shortName>
        <ecNumber evidence="11">4.2.1.3</ecNumber>
    </recommendedName>
</protein>
<evidence type="ECO:0000313" key="16">
    <source>
        <dbReference type="Proteomes" id="UP000001444"/>
    </source>
</evidence>
<evidence type="ECO:0000256" key="3">
    <source>
        <dbReference type="ARBA" id="ARBA00007185"/>
    </source>
</evidence>
<dbReference type="Pfam" id="PF00330">
    <property type="entry name" value="Aconitase"/>
    <property type="match status" value="1"/>
</dbReference>
<evidence type="ECO:0000256" key="5">
    <source>
        <dbReference type="ARBA" id="ARBA00022723"/>
    </source>
</evidence>
<evidence type="ECO:0000256" key="7">
    <source>
        <dbReference type="ARBA" id="ARBA00023004"/>
    </source>
</evidence>
<dbReference type="PANTHER" id="PTHR11670">
    <property type="entry name" value="ACONITASE/IRON-RESPONSIVE ELEMENT FAMILY MEMBER"/>
    <property type="match status" value="1"/>
</dbReference>
<gene>
    <name evidence="15" type="primary">sacA</name>
    <name evidence="15" type="ordered locus">SCAB_21101</name>
</gene>
<dbReference type="Gene3D" id="3.20.19.10">
    <property type="entry name" value="Aconitase, domain 4"/>
    <property type="match status" value="1"/>
</dbReference>
<dbReference type="GO" id="GO:0003723">
    <property type="term" value="F:RNA binding"/>
    <property type="evidence" value="ECO:0007669"/>
    <property type="project" value="UniProtKB-KW"/>
</dbReference>
<comment type="pathway">
    <text evidence="2">Carbohydrate metabolism; tricarboxylic acid cycle; isocitrate from oxaloacetate: step 2/2.</text>
</comment>
<comment type="catalytic activity">
    <reaction evidence="10 11">
        <text>citrate = D-threo-isocitrate</text>
        <dbReference type="Rhea" id="RHEA:10336"/>
        <dbReference type="ChEBI" id="CHEBI:15562"/>
        <dbReference type="ChEBI" id="CHEBI:16947"/>
        <dbReference type="EC" id="4.2.1.3"/>
    </reaction>
</comment>
<dbReference type="PROSITE" id="PS00450">
    <property type="entry name" value="ACONITASE_1"/>
    <property type="match status" value="1"/>
</dbReference>
<dbReference type="GO" id="GO:0046872">
    <property type="term" value="F:metal ion binding"/>
    <property type="evidence" value="ECO:0007669"/>
    <property type="project" value="UniProtKB-KW"/>
</dbReference>
<feature type="domain" description="Aconitase/3-isopropylmalate dehydratase large subunit alpha/beta/alpha" evidence="13">
    <location>
        <begin position="64"/>
        <end position="573"/>
    </location>
</feature>
<evidence type="ECO:0000259" key="14">
    <source>
        <dbReference type="Pfam" id="PF00694"/>
    </source>
</evidence>
<name>C9YVY6_STRSW</name>
<accession>C9YVY6</accession>
<dbReference type="GO" id="GO:0019679">
    <property type="term" value="P:propionate metabolic process, methylcitrate cycle"/>
    <property type="evidence" value="ECO:0007669"/>
    <property type="project" value="UniProtKB-ARBA"/>
</dbReference>
<keyword evidence="5" id="KW-0479">Metal-binding</keyword>
<evidence type="ECO:0000313" key="15">
    <source>
        <dbReference type="EMBL" id="CBG69225.1"/>
    </source>
</evidence>
<dbReference type="InterPro" id="IPR044137">
    <property type="entry name" value="AcnA_IRP_Swivel"/>
</dbReference>
<proteinExistence type="inferred from homology"/>
<evidence type="ECO:0000256" key="11">
    <source>
        <dbReference type="RuleBase" id="RU361275"/>
    </source>
</evidence>
<dbReference type="InterPro" id="IPR015928">
    <property type="entry name" value="Aconitase/3IPM_dehydase_swvl"/>
</dbReference>
<dbReference type="NCBIfam" id="NF006757">
    <property type="entry name" value="PRK09277.1"/>
    <property type="match status" value="1"/>
</dbReference>
<keyword evidence="11" id="KW-0004">4Fe-4S</keyword>
<comment type="cofactor">
    <cofactor evidence="1">
        <name>[4Fe-4S] cluster</name>
        <dbReference type="ChEBI" id="CHEBI:49883"/>
    </cofactor>
</comment>
<dbReference type="NCBIfam" id="TIGR01341">
    <property type="entry name" value="aconitase_1"/>
    <property type="match status" value="1"/>
</dbReference>
<keyword evidence="4" id="KW-0816">Tricarboxylic acid cycle</keyword>
<dbReference type="Gene3D" id="6.10.190.10">
    <property type="match status" value="1"/>
</dbReference>
<dbReference type="Gene3D" id="3.30.499.10">
    <property type="entry name" value="Aconitase, domain 3"/>
    <property type="match status" value="2"/>
</dbReference>
<dbReference type="Pfam" id="PF00694">
    <property type="entry name" value="Aconitase_C"/>
    <property type="match status" value="1"/>
</dbReference>
<dbReference type="SUPFAM" id="SSF53732">
    <property type="entry name" value="Aconitase iron-sulfur domain"/>
    <property type="match status" value="1"/>
</dbReference>
<dbReference type="InterPro" id="IPR000573">
    <property type="entry name" value="AconitaseA/IPMdHydase_ssu_swvl"/>
</dbReference>
<evidence type="ECO:0000256" key="4">
    <source>
        <dbReference type="ARBA" id="ARBA00022532"/>
    </source>
</evidence>
<evidence type="ECO:0000256" key="1">
    <source>
        <dbReference type="ARBA" id="ARBA00001966"/>
    </source>
</evidence>
<dbReference type="GO" id="GO:0051539">
    <property type="term" value="F:4 iron, 4 sulfur cluster binding"/>
    <property type="evidence" value="ECO:0007669"/>
    <property type="project" value="UniProtKB-KW"/>
</dbReference>
<dbReference type="RefSeq" id="WP_012999947.1">
    <property type="nucleotide sequence ID" value="NC_013929.1"/>
</dbReference>
<keyword evidence="9 11" id="KW-0456">Lyase</keyword>
<feature type="domain" description="Aconitase A/isopropylmalate dehydratase small subunit swivel" evidence="14">
    <location>
        <begin position="703"/>
        <end position="832"/>
    </location>
</feature>
<evidence type="ECO:0000256" key="9">
    <source>
        <dbReference type="ARBA" id="ARBA00023239"/>
    </source>
</evidence>
<dbReference type="HOGENOM" id="CLU_013476_2_1_11"/>
<evidence type="ECO:0000256" key="6">
    <source>
        <dbReference type="ARBA" id="ARBA00022884"/>
    </source>
</evidence>
<dbReference type="FunFam" id="3.30.499.10:FF:000009">
    <property type="entry name" value="Aconitate hydratase"/>
    <property type="match status" value="1"/>
</dbReference>
<comment type="similarity">
    <text evidence="3 11">Belongs to the aconitase/IPM isomerase family.</text>
</comment>
<dbReference type="UniPathway" id="UPA00946"/>
<feature type="region of interest" description="Disordered" evidence="12">
    <location>
        <begin position="400"/>
        <end position="420"/>
    </location>
</feature>
<keyword evidence="7 11" id="KW-0408">Iron</keyword>
<dbReference type="GO" id="GO:0003994">
    <property type="term" value="F:aconitate hydratase activity"/>
    <property type="evidence" value="ECO:0007669"/>
    <property type="project" value="UniProtKB-EC"/>
</dbReference>
<evidence type="ECO:0000256" key="10">
    <source>
        <dbReference type="ARBA" id="ARBA00023501"/>
    </source>
</evidence>
<dbReference type="SUPFAM" id="SSF52016">
    <property type="entry name" value="LeuD/IlvD-like"/>
    <property type="match status" value="1"/>
</dbReference>
<dbReference type="UniPathway" id="UPA00223">
    <property type="reaction ID" value="UER00718"/>
</dbReference>
<dbReference type="EC" id="4.2.1.3" evidence="11"/>
<evidence type="ECO:0000259" key="13">
    <source>
        <dbReference type="Pfam" id="PF00330"/>
    </source>
</evidence>
<evidence type="ECO:0000256" key="8">
    <source>
        <dbReference type="ARBA" id="ARBA00023014"/>
    </source>
</evidence>
<sequence length="905" mass="97298">MSANSFDARSTLQVGDESYEIFRLDKVEGSARLPYSLKVLLENLLRTEDGANITADHIRALGGWDSQAQPSQEIQFTPARVIMQDFTGVPCVVDLATMREAVKELGGDPAKVNPLSPAELVIDHSVIADKFGTHDAFAQNVELEYGRNKERYQFLRWGQTAFDDFKVVPPGTGIVHQVNIEHLARTVMVRGGQAYPDTLVGTDSHTTMVNGLGVLGWGVGGIEAEAAMLGQPVSMLIPRVVGFKLTGELTPGTTATDLVLTITEMLRKHGVVGKFVEFYGEGVAATSLANRATIGNMSPEFGSTAAVFPIDGETIKYLKLTGRSEQQLALVEAYAKEQGLWLDPAAEPDFSEKLELDLSTVVPSIAGPKRPQDRIVLANAAEQFKSDVLNYVDSVDESGKESFPASDAPAVAPNGAPSNPVTVTAPDGSTYEIDHGAVTVAAITSCTNTSNPYVMVAAALVAKKAVEKGLTRKPWVKTTLAPGSKVVTDYFDKAGLTPYLDKVGFNLVGYGCTTCIGNSGPLPEEVSKAVNDHDLAVTSVLSGNRNFEGRINPDVKMNYLASPPLVVAYALAGSMKVDITRDALGTDQEGKPVYLSDIWPSEAEVNDVVANAIGEDMFNKSYQDVFAGDAQWQALPIPEGNTFEWDAESTYVRKPPYFEGMTMETTPVSDIAGARVLAKLGDSVTTDHISPAGAIKADTPGGKYLTEHGVERRDFNSYGSRRGNHEVMIRGTFANIRLRNQIAPGTEGGYTRDFTQPDAPVSFIYDASRNYIEQGIPLVILAGKEYGSGSSRDWAAKGTALLGVKAVIAESYERIHRSNLIGMGVLPLQFPEGASAASLGLTGEETFSFTGVEELNNGTTPRTVKVTTDSGVEFDAVVRIDTPGEADYYRNGGIMQYVLRSLIRK</sequence>
<organism evidence="15 16">
    <name type="scientific">Streptomyces scabiei (strain 87.22)</name>
    <dbReference type="NCBI Taxonomy" id="680198"/>
    <lineage>
        <taxon>Bacteria</taxon>
        <taxon>Bacillati</taxon>
        <taxon>Actinomycetota</taxon>
        <taxon>Actinomycetes</taxon>
        <taxon>Kitasatosporales</taxon>
        <taxon>Streptomycetaceae</taxon>
        <taxon>Streptomyces</taxon>
    </lineage>
</organism>
<dbReference type="EMBL" id="FN554889">
    <property type="protein sequence ID" value="CBG69225.1"/>
    <property type="molecule type" value="Genomic_DNA"/>
</dbReference>
<dbReference type="InterPro" id="IPR015931">
    <property type="entry name" value="Acnase/IPM_dHydase_lsu_aba_1/3"/>
</dbReference>
<dbReference type="GO" id="GO:0006099">
    <property type="term" value="P:tricarboxylic acid cycle"/>
    <property type="evidence" value="ECO:0007669"/>
    <property type="project" value="UniProtKB-UniPathway"/>
</dbReference>
<dbReference type="KEGG" id="scb:SCAB_21101"/>
<dbReference type="PROSITE" id="PS01244">
    <property type="entry name" value="ACONITASE_2"/>
    <property type="match status" value="1"/>
</dbReference>
<dbReference type="FunFam" id="3.20.19.10:FF:000001">
    <property type="entry name" value="Aconitate hydratase"/>
    <property type="match status" value="1"/>
</dbReference>
<evidence type="ECO:0000256" key="2">
    <source>
        <dbReference type="ARBA" id="ARBA00004717"/>
    </source>
</evidence>
<dbReference type="PRINTS" id="PR00415">
    <property type="entry name" value="ACONITASE"/>
</dbReference>
<dbReference type="InterPro" id="IPR018136">
    <property type="entry name" value="Aconitase_4Fe-4S_BS"/>
</dbReference>
<evidence type="ECO:0000256" key="12">
    <source>
        <dbReference type="SAM" id="MobiDB-lite"/>
    </source>
</evidence>
<dbReference type="InterPro" id="IPR036008">
    <property type="entry name" value="Aconitase_4Fe-4S_dom"/>
</dbReference>
<dbReference type="Proteomes" id="UP000001444">
    <property type="component" value="Chromosome"/>
</dbReference>
<dbReference type="InterPro" id="IPR001030">
    <property type="entry name" value="Acoase/IPM_deHydtase_lsu_aba"/>
</dbReference>
<keyword evidence="8 11" id="KW-0411">Iron-sulfur</keyword>